<comment type="caution">
    <text evidence="1">The sequence shown here is derived from an EMBL/GenBank/DDBJ whole genome shotgun (WGS) entry which is preliminary data.</text>
</comment>
<sequence>MKRIVVQLRNDVHGQIDCSRIRLDEWCEWTVDEIRRFPLASVTGVSAPKYCVGDVFEVHCESVDGSAPELRIEGSTSQLDCIGNQHRLGQIWIDGNVGSHCGSCMTGGQIWVTGDVGDALGAPLGTRGTGMNGGQIHVQGNAGDLAGHRMRRGEIWIEGHTGSGVASWQIAGTIRVGGSVGSNVAYGMRRGTLILDQAADLPESRFSAPVELRSPFTALVGLGETQNANRGGKSSQEAEETLWQVQRGDRSVSGIGEVWMPQVDLPEAITSHANSV</sequence>
<protein>
    <submittedName>
        <fullName evidence="1">Formylmethanofuran dehydrogenase, subunit C</fullName>
    </submittedName>
</protein>
<dbReference type="RefSeq" id="WP_283433400.1">
    <property type="nucleotide sequence ID" value="NZ_FXUG01000008.1"/>
</dbReference>
<dbReference type="InterPro" id="IPR017550">
    <property type="entry name" value="Formylmethanofuran_DH_suC"/>
</dbReference>
<dbReference type="Gene3D" id="2.160.20.60">
    <property type="entry name" value="Glutamate synthase, alpha subunit, C-terminal domain"/>
    <property type="match status" value="1"/>
</dbReference>
<keyword evidence="2" id="KW-1185">Reference proteome</keyword>
<dbReference type="PANTHER" id="PTHR39673:SF5">
    <property type="entry name" value="TUNGSTEN-CONTAINING FORMYLMETHANOFURAN DEHYDROGENASE 2 SUBUNIT C"/>
    <property type="match status" value="1"/>
</dbReference>
<reference evidence="1 2" key="1">
    <citation type="submission" date="2017-05" db="EMBL/GenBank/DDBJ databases">
        <authorList>
            <person name="Varghese N."/>
            <person name="Submissions S."/>
        </authorList>
    </citation>
    <scope>NUCLEOTIDE SEQUENCE [LARGE SCALE GENOMIC DNA]</scope>
    <source>
        <strain evidence="1 2">DSM 25457</strain>
    </source>
</reference>
<dbReference type="SUPFAM" id="SSF69336">
    <property type="entry name" value="Alpha subunit of glutamate synthase, C-terminal domain"/>
    <property type="match status" value="1"/>
</dbReference>
<dbReference type="InterPro" id="IPR036485">
    <property type="entry name" value="Glu_synth_asu_C_sf"/>
</dbReference>
<name>A0ABY1QCJ9_9BACT</name>
<evidence type="ECO:0000313" key="2">
    <source>
        <dbReference type="Proteomes" id="UP001158067"/>
    </source>
</evidence>
<organism evidence="1 2">
    <name type="scientific">Neorhodopirellula lusitana</name>
    <dbReference type="NCBI Taxonomy" id="445327"/>
    <lineage>
        <taxon>Bacteria</taxon>
        <taxon>Pseudomonadati</taxon>
        <taxon>Planctomycetota</taxon>
        <taxon>Planctomycetia</taxon>
        <taxon>Pirellulales</taxon>
        <taxon>Pirellulaceae</taxon>
        <taxon>Neorhodopirellula</taxon>
    </lineage>
</organism>
<dbReference type="NCBIfam" id="TIGR03122">
    <property type="entry name" value="one_C_dehyd_C"/>
    <property type="match status" value="1"/>
</dbReference>
<dbReference type="Proteomes" id="UP001158067">
    <property type="component" value="Unassembled WGS sequence"/>
</dbReference>
<gene>
    <name evidence="1" type="ORF">SAMN06265222_10818</name>
</gene>
<dbReference type="PANTHER" id="PTHR39673">
    <property type="entry name" value="TUNGSTEN FORMYLMETHANOFURAN DEHYDROGENASE, SUBUNIT C (FWDC)"/>
    <property type="match status" value="1"/>
</dbReference>
<accession>A0ABY1QCJ9</accession>
<dbReference type="EMBL" id="FXUG01000008">
    <property type="protein sequence ID" value="SMP63078.1"/>
    <property type="molecule type" value="Genomic_DNA"/>
</dbReference>
<evidence type="ECO:0000313" key="1">
    <source>
        <dbReference type="EMBL" id="SMP63078.1"/>
    </source>
</evidence>
<proteinExistence type="predicted"/>